<evidence type="ECO:0000313" key="2">
    <source>
        <dbReference type="Proteomes" id="UP000199527"/>
    </source>
</evidence>
<sequence length="173" mass="19106">MNKGFTLIELVVVLLLLAITAVVAAPRFIDLSSESETAVFETTFAAFHQAVNQSHLCWRLRGGDREQENLRCSDDAQYNSVDYNAQGFPVGSLEGGGTKSVGNEHDCLLLWDTILDTEQGVWSASDSRSPAVSKELATYRSEYTGSQSCRYTLLSDTSLRFHYNSLSGEVLRL</sequence>
<dbReference type="RefSeq" id="WP_090362508.1">
    <property type="nucleotide sequence ID" value="NZ_FNEM01000002.1"/>
</dbReference>
<dbReference type="NCBIfam" id="TIGR02532">
    <property type="entry name" value="IV_pilin_GFxxxE"/>
    <property type="match status" value="1"/>
</dbReference>
<dbReference type="InterPro" id="IPR012902">
    <property type="entry name" value="N_methyl_site"/>
</dbReference>
<dbReference type="OrthoDB" id="6386726at2"/>
<dbReference type="Pfam" id="PF07963">
    <property type="entry name" value="N_methyl"/>
    <property type="match status" value="1"/>
</dbReference>
<accession>A0A1G8MGQ8</accession>
<organism evidence="1 2">
    <name type="scientific">Ferrimonas sediminum</name>
    <dbReference type="NCBI Taxonomy" id="718193"/>
    <lineage>
        <taxon>Bacteria</taxon>
        <taxon>Pseudomonadati</taxon>
        <taxon>Pseudomonadota</taxon>
        <taxon>Gammaproteobacteria</taxon>
        <taxon>Alteromonadales</taxon>
        <taxon>Ferrimonadaceae</taxon>
        <taxon>Ferrimonas</taxon>
    </lineage>
</organism>
<evidence type="ECO:0000313" key="1">
    <source>
        <dbReference type="EMBL" id="SDI67062.1"/>
    </source>
</evidence>
<dbReference type="EMBL" id="FNEM01000002">
    <property type="protein sequence ID" value="SDI67062.1"/>
    <property type="molecule type" value="Genomic_DNA"/>
</dbReference>
<gene>
    <name evidence="1" type="ORF">SAMN04488540_102374</name>
</gene>
<dbReference type="SUPFAM" id="SSF54523">
    <property type="entry name" value="Pili subunits"/>
    <property type="match status" value="1"/>
</dbReference>
<dbReference type="AlphaFoldDB" id="A0A1G8MGQ8"/>
<protein>
    <submittedName>
        <fullName evidence="1">Prepilin-type N-terminal cleavage/methylation domain-containing protein</fullName>
    </submittedName>
</protein>
<dbReference type="InterPro" id="IPR045584">
    <property type="entry name" value="Pilin-like"/>
</dbReference>
<name>A0A1G8MGQ8_9GAMM</name>
<dbReference type="PROSITE" id="PS00409">
    <property type="entry name" value="PROKAR_NTER_METHYL"/>
    <property type="match status" value="1"/>
</dbReference>
<reference evidence="2" key="1">
    <citation type="submission" date="2016-10" db="EMBL/GenBank/DDBJ databases">
        <authorList>
            <person name="Varghese N."/>
            <person name="Submissions S."/>
        </authorList>
    </citation>
    <scope>NUCLEOTIDE SEQUENCE [LARGE SCALE GENOMIC DNA]</scope>
    <source>
        <strain evidence="2">DSM 23317</strain>
    </source>
</reference>
<dbReference type="Gene3D" id="3.30.700.10">
    <property type="entry name" value="Glycoprotein, Type 4 Pilin"/>
    <property type="match status" value="1"/>
</dbReference>
<proteinExistence type="predicted"/>
<dbReference type="Proteomes" id="UP000199527">
    <property type="component" value="Unassembled WGS sequence"/>
</dbReference>
<keyword evidence="2" id="KW-1185">Reference proteome</keyword>